<dbReference type="OrthoDB" id="360742at2759"/>
<dbReference type="VEuPathDB" id="ToxoDB:CSUI_000436"/>
<feature type="region of interest" description="Disordered" evidence="1">
    <location>
        <begin position="63"/>
        <end position="105"/>
    </location>
</feature>
<keyword evidence="3" id="KW-1185">Reference proteome</keyword>
<evidence type="ECO:0000256" key="1">
    <source>
        <dbReference type="SAM" id="MobiDB-lite"/>
    </source>
</evidence>
<sequence>MQKPEAQLWLPCSKISMKTDFENFAFHFNVEEGEPGTYTIQATPENFDRIADVVHRGRYYHSPYVRQATPPSPPPEKKDPQRKPKKKAPLPPPKKQPSPTEDQEDDLFVVRDGYLMLFQNPGDRDPILKLFHADCITNPDPTAREFVIRHMPGTPDEETYVFGFMTDEIYEGWYKKLKANGFLDRKEDSGNIKANQVGVVSKNTLELYRYYGTPGAKPVLQMHADRCSATASRERREIRIIHTTPAGKRERITLDCATVAEFDRWNVALEFGGFLKAQEGDAGNQPRYANLNKY</sequence>
<name>A0A2C6LFH4_9APIC</name>
<evidence type="ECO:0000313" key="2">
    <source>
        <dbReference type="EMBL" id="PHJ25708.1"/>
    </source>
</evidence>
<dbReference type="SUPFAM" id="SSF50729">
    <property type="entry name" value="PH domain-like"/>
    <property type="match status" value="1"/>
</dbReference>
<dbReference type="Gene3D" id="2.30.29.30">
    <property type="entry name" value="Pleckstrin-homology domain (PH domain)/Phosphotyrosine-binding domain (PTB)"/>
    <property type="match status" value="1"/>
</dbReference>
<accession>A0A2C6LFH4</accession>
<feature type="non-terminal residue" evidence="2">
    <location>
        <position position="294"/>
    </location>
</feature>
<proteinExistence type="predicted"/>
<dbReference type="EMBL" id="MIGC01000182">
    <property type="protein sequence ID" value="PHJ25708.1"/>
    <property type="molecule type" value="Genomic_DNA"/>
</dbReference>
<dbReference type="InterPro" id="IPR011993">
    <property type="entry name" value="PH-like_dom_sf"/>
</dbReference>
<gene>
    <name evidence="2" type="ORF">CSUI_000436</name>
</gene>
<protein>
    <recommendedName>
        <fullName evidence="4">PH domain-containing protein</fullName>
    </recommendedName>
</protein>
<dbReference type="AlphaFoldDB" id="A0A2C6LFH4"/>
<organism evidence="2 3">
    <name type="scientific">Cystoisospora suis</name>
    <dbReference type="NCBI Taxonomy" id="483139"/>
    <lineage>
        <taxon>Eukaryota</taxon>
        <taxon>Sar</taxon>
        <taxon>Alveolata</taxon>
        <taxon>Apicomplexa</taxon>
        <taxon>Conoidasida</taxon>
        <taxon>Coccidia</taxon>
        <taxon>Eucoccidiorida</taxon>
        <taxon>Eimeriorina</taxon>
        <taxon>Sarcocystidae</taxon>
        <taxon>Cystoisospora</taxon>
    </lineage>
</organism>
<comment type="caution">
    <text evidence="2">The sequence shown here is derived from an EMBL/GenBank/DDBJ whole genome shotgun (WGS) entry which is preliminary data.</text>
</comment>
<reference evidence="2 3" key="1">
    <citation type="journal article" date="2017" name="Int. J. Parasitol.">
        <title>The genome of the protozoan parasite Cystoisospora suis and a reverse vaccinology approach to identify vaccine candidates.</title>
        <authorList>
            <person name="Palmieri N."/>
            <person name="Shrestha A."/>
            <person name="Ruttkowski B."/>
            <person name="Beck T."/>
            <person name="Vogl C."/>
            <person name="Tomley F."/>
            <person name="Blake D.P."/>
            <person name="Joachim A."/>
        </authorList>
    </citation>
    <scope>NUCLEOTIDE SEQUENCE [LARGE SCALE GENOMIC DNA]</scope>
    <source>
        <strain evidence="2 3">Wien I</strain>
    </source>
</reference>
<evidence type="ECO:0000313" key="3">
    <source>
        <dbReference type="Proteomes" id="UP000221165"/>
    </source>
</evidence>
<dbReference type="GeneID" id="94423881"/>
<dbReference type="RefSeq" id="XP_067927354.1">
    <property type="nucleotide sequence ID" value="XM_068060670.1"/>
</dbReference>
<evidence type="ECO:0008006" key="4">
    <source>
        <dbReference type="Google" id="ProtNLM"/>
    </source>
</evidence>
<dbReference type="Proteomes" id="UP000221165">
    <property type="component" value="Unassembled WGS sequence"/>
</dbReference>